<dbReference type="KEGG" id="vg:40074640"/>
<protein>
    <submittedName>
        <fullName evidence="1">Putative virion structural protein</fullName>
    </submittedName>
</protein>
<proteinExistence type="predicted"/>
<dbReference type="EMBL" id="AP017924">
    <property type="protein sequence ID" value="BAW19219.1"/>
    <property type="molecule type" value="Genomic_DNA"/>
</dbReference>
<dbReference type="InterPro" id="IPR057582">
    <property type="entry name" value="Phage_TTP_15"/>
</dbReference>
<dbReference type="Proteomes" id="UP000222831">
    <property type="component" value="Segment"/>
</dbReference>
<reference evidence="1 2" key="1">
    <citation type="submission" date="2016-12" db="EMBL/GenBank/DDBJ databases">
        <title>Characterization of two jumbo phages RP12 and RP31 infecting the phytopathogen Ralstonia solanacearum.</title>
        <authorList>
            <person name="Kawasaki T."/>
            <person name="Yoshikawa G."/>
            <person name="Ogata H."/>
            <person name="Yamada T."/>
        </authorList>
    </citation>
    <scope>NUCLEOTIDE SEQUENCE [LARGE SCALE GENOMIC DNA]</scope>
    <source>
        <strain evidence="1 2">RP12</strain>
    </source>
</reference>
<dbReference type="Pfam" id="PF23971">
    <property type="entry name" value="Phage_TTP_15"/>
    <property type="match status" value="1"/>
</dbReference>
<evidence type="ECO:0000313" key="1">
    <source>
        <dbReference type="EMBL" id="BAW19219.1"/>
    </source>
</evidence>
<organism evidence="1 2">
    <name type="scientific">Ralstonia phage RP12</name>
    <dbReference type="NCBI Taxonomy" id="1923889"/>
    <lineage>
        <taxon>Viruses</taxon>
        <taxon>Duplodnaviria</taxon>
        <taxon>Heunggongvirae</taxon>
        <taxon>Uroviricota</taxon>
        <taxon>Caudoviricetes</taxon>
        <taxon>Chimalliviridae</taxon>
        <taxon>Ripduovirus</taxon>
        <taxon>Ripduovirus RP12</taxon>
    </lineage>
</organism>
<dbReference type="GeneID" id="40074640"/>
<keyword evidence="2" id="KW-1185">Reference proteome</keyword>
<dbReference type="OrthoDB" id="4189at10239"/>
<sequence length="385" mass="43641">MSNMFTDVWGRTFTQGGTVNGVEDVWARSAIGNPGVAVTETLYGLNHRSLANSIPINKDYYGLAFFTRPDLRFTNDNLLKLRKFVPMLTTREASLPRAIRAMLDFRHNTHNEESYNCSLIDPKQAFIPLLTNQLVSMSGWPDLELPTYTSEAGVYGEMFSFADGISEVYRTWDMTANFRNIPGDPITSMFYYWLMYAQAVFEGTLTPYADNVAENTIDYQTRIYRVVLDSTKRFVQKIACTGASFPTSVPMGMSFNFETDTPINRLDQIPISFRCIGAEYLDDMIIHDFNAAVCFANNDMFDDQRQGAGLVKVPYEYIFLFNHLGYPRINANTFELEWWVYNNTFQELTGGSSNTSDTVNFNPDAVDAGDLNTYTGNIPINGVKR</sequence>
<dbReference type="RefSeq" id="YP_009598938.1">
    <property type="nucleotide sequence ID" value="NC_041911.1"/>
</dbReference>
<accession>A0A1L7N158</accession>
<evidence type="ECO:0000313" key="2">
    <source>
        <dbReference type="Proteomes" id="UP000222831"/>
    </source>
</evidence>
<name>A0A1L7N158_9CAUD</name>